<dbReference type="Proteomes" id="UP000236291">
    <property type="component" value="Unassembled WGS sequence"/>
</dbReference>
<evidence type="ECO:0000313" key="1">
    <source>
        <dbReference type="EMBL" id="PNX65600.1"/>
    </source>
</evidence>
<sequence>MTSLQIVDILGCPNARLPPNSFQILINLQSLLIAASPMLEKRCQKRTGEDWQTIAYVPEL</sequence>
<reference evidence="1 2" key="1">
    <citation type="journal article" date="2014" name="Am. J. Bot.">
        <title>Genome assembly and annotation for red clover (Trifolium pratense; Fabaceae).</title>
        <authorList>
            <person name="Istvanek J."/>
            <person name="Jaros M."/>
            <person name="Krenek A."/>
            <person name="Repkova J."/>
        </authorList>
    </citation>
    <scope>NUCLEOTIDE SEQUENCE [LARGE SCALE GENOMIC DNA]</scope>
    <source>
        <strain evidence="2">cv. Tatra</strain>
        <tissue evidence="1">Young leaves</tissue>
    </source>
</reference>
<evidence type="ECO:0000313" key="2">
    <source>
        <dbReference type="Proteomes" id="UP000236291"/>
    </source>
</evidence>
<gene>
    <name evidence="1" type="ORF">L195_g062682</name>
</gene>
<comment type="caution">
    <text evidence="1">The sequence shown here is derived from an EMBL/GenBank/DDBJ whole genome shotgun (WGS) entry which is preliminary data.</text>
</comment>
<reference evidence="1 2" key="2">
    <citation type="journal article" date="2017" name="Front. Plant Sci.">
        <title>Gene Classification and Mining of Molecular Markers Useful in Red Clover (Trifolium pratense) Breeding.</title>
        <authorList>
            <person name="Istvanek J."/>
            <person name="Dluhosova J."/>
            <person name="Dluhos P."/>
            <person name="Patkova L."/>
            <person name="Nedelnik J."/>
            <person name="Repkova J."/>
        </authorList>
    </citation>
    <scope>NUCLEOTIDE SEQUENCE [LARGE SCALE GENOMIC DNA]</scope>
    <source>
        <strain evidence="2">cv. Tatra</strain>
        <tissue evidence="1">Young leaves</tissue>
    </source>
</reference>
<dbReference type="AlphaFoldDB" id="A0A2K3KH36"/>
<organism evidence="1 2">
    <name type="scientific">Trifolium pratense</name>
    <name type="common">Red clover</name>
    <dbReference type="NCBI Taxonomy" id="57577"/>
    <lineage>
        <taxon>Eukaryota</taxon>
        <taxon>Viridiplantae</taxon>
        <taxon>Streptophyta</taxon>
        <taxon>Embryophyta</taxon>
        <taxon>Tracheophyta</taxon>
        <taxon>Spermatophyta</taxon>
        <taxon>Magnoliopsida</taxon>
        <taxon>eudicotyledons</taxon>
        <taxon>Gunneridae</taxon>
        <taxon>Pentapetalae</taxon>
        <taxon>rosids</taxon>
        <taxon>fabids</taxon>
        <taxon>Fabales</taxon>
        <taxon>Fabaceae</taxon>
        <taxon>Papilionoideae</taxon>
        <taxon>50 kb inversion clade</taxon>
        <taxon>NPAAA clade</taxon>
        <taxon>Hologalegina</taxon>
        <taxon>IRL clade</taxon>
        <taxon>Trifolieae</taxon>
        <taxon>Trifolium</taxon>
    </lineage>
</organism>
<dbReference type="EMBL" id="ASHM01182483">
    <property type="protein sequence ID" value="PNX65600.1"/>
    <property type="molecule type" value="Genomic_DNA"/>
</dbReference>
<proteinExistence type="predicted"/>
<feature type="non-terminal residue" evidence="1">
    <location>
        <position position="60"/>
    </location>
</feature>
<name>A0A2K3KH36_TRIPR</name>
<protein>
    <submittedName>
        <fullName evidence="1">Putative NBS-LRR resistance protein</fullName>
    </submittedName>
</protein>
<accession>A0A2K3KH36</accession>